<protein>
    <submittedName>
        <fullName evidence="4">Class I SAM-dependent methyltransferase</fullName>
    </submittedName>
</protein>
<evidence type="ECO:0000256" key="2">
    <source>
        <dbReference type="ARBA" id="ARBA00022679"/>
    </source>
</evidence>
<organism evidence="4 5">
    <name type="scientific">Carboxylicivirga marina</name>
    <dbReference type="NCBI Taxonomy" id="2800988"/>
    <lineage>
        <taxon>Bacteria</taxon>
        <taxon>Pseudomonadati</taxon>
        <taxon>Bacteroidota</taxon>
        <taxon>Bacteroidia</taxon>
        <taxon>Marinilabiliales</taxon>
        <taxon>Marinilabiliaceae</taxon>
        <taxon>Carboxylicivirga</taxon>
    </lineage>
</organism>
<evidence type="ECO:0000259" key="3">
    <source>
        <dbReference type="Pfam" id="PF13649"/>
    </source>
</evidence>
<evidence type="ECO:0000313" key="4">
    <source>
        <dbReference type="EMBL" id="MBK3517212.1"/>
    </source>
</evidence>
<comment type="caution">
    <text evidence="4">The sequence shown here is derived from an EMBL/GenBank/DDBJ whole genome shotgun (WGS) entry which is preliminary data.</text>
</comment>
<dbReference type="InterPro" id="IPR041698">
    <property type="entry name" value="Methyltransf_25"/>
</dbReference>
<accession>A0ABS1HHT0</accession>
<sequence length="238" mass="27041">MAFYSEIVEAYDAIFPFNEKQLQFVETACGQLASKVVLDMGCGTGALSIAMARRSAKVRAFDYDADMLGKAEEKRPAALDIVFRQGDMRLVDAYFMPTTFDVALCFGNTLVHLQTLEEVEQTIEAVSGRLKQDGRFLLQIVNYDRVIADDVKSLPTLNSEPYTFIRNYIHRSDGKVDFETILNKGKQSIKNSVPLLMIRQEELDNILRKYFTKVEYFGGFDRSQWSPSSFHLVVEATK</sequence>
<name>A0ABS1HHT0_9BACT</name>
<evidence type="ECO:0000313" key="5">
    <source>
        <dbReference type="Proteomes" id="UP000605676"/>
    </source>
</evidence>
<dbReference type="GO" id="GO:0008168">
    <property type="term" value="F:methyltransferase activity"/>
    <property type="evidence" value="ECO:0007669"/>
    <property type="project" value="UniProtKB-KW"/>
</dbReference>
<dbReference type="PANTHER" id="PTHR43861:SF1">
    <property type="entry name" value="TRANS-ACONITATE 2-METHYLTRANSFERASE"/>
    <property type="match status" value="1"/>
</dbReference>
<dbReference type="RefSeq" id="WP_200464436.1">
    <property type="nucleotide sequence ID" value="NZ_JAENRR010000013.1"/>
</dbReference>
<keyword evidence="2" id="KW-0808">Transferase</keyword>
<feature type="domain" description="Methyltransferase" evidence="3">
    <location>
        <begin position="37"/>
        <end position="134"/>
    </location>
</feature>
<keyword evidence="1 4" id="KW-0489">Methyltransferase</keyword>
<dbReference type="Gene3D" id="2.20.25.110">
    <property type="entry name" value="S-adenosyl-L-methionine-dependent methyltransferases"/>
    <property type="match status" value="1"/>
</dbReference>
<dbReference type="Proteomes" id="UP000605676">
    <property type="component" value="Unassembled WGS sequence"/>
</dbReference>
<dbReference type="SUPFAM" id="SSF53335">
    <property type="entry name" value="S-adenosyl-L-methionine-dependent methyltransferases"/>
    <property type="match status" value="1"/>
</dbReference>
<dbReference type="Pfam" id="PF13649">
    <property type="entry name" value="Methyltransf_25"/>
    <property type="match status" value="1"/>
</dbReference>
<dbReference type="PANTHER" id="PTHR43861">
    <property type="entry name" value="TRANS-ACONITATE 2-METHYLTRANSFERASE-RELATED"/>
    <property type="match status" value="1"/>
</dbReference>
<dbReference type="EMBL" id="JAENRR010000013">
    <property type="protein sequence ID" value="MBK3517212.1"/>
    <property type="molecule type" value="Genomic_DNA"/>
</dbReference>
<proteinExistence type="predicted"/>
<dbReference type="CDD" id="cd02440">
    <property type="entry name" value="AdoMet_MTases"/>
    <property type="match status" value="1"/>
</dbReference>
<gene>
    <name evidence="4" type="ORF">JIV24_07635</name>
</gene>
<keyword evidence="5" id="KW-1185">Reference proteome</keyword>
<reference evidence="4 5" key="1">
    <citation type="submission" date="2021-01" db="EMBL/GenBank/DDBJ databases">
        <title>Carboxyliciviraga sp.nov., isolated from coastal sediments.</title>
        <authorList>
            <person name="Lu D."/>
            <person name="Zhang T."/>
        </authorList>
    </citation>
    <scope>NUCLEOTIDE SEQUENCE [LARGE SCALE GENOMIC DNA]</scope>
    <source>
        <strain evidence="4 5">N1Y132</strain>
    </source>
</reference>
<dbReference type="GO" id="GO:0032259">
    <property type="term" value="P:methylation"/>
    <property type="evidence" value="ECO:0007669"/>
    <property type="project" value="UniProtKB-KW"/>
</dbReference>
<dbReference type="InterPro" id="IPR029063">
    <property type="entry name" value="SAM-dependent_MTases_sf"/>
</dbReference>
<dbReference type="Gene3D" id="3.40.50.150">
    <property type="entry name" value="Vaccinia Virus protein VP39"/>
    <property type="match status" value="1"/>
</dbReference>
<evidence type="ECO:0000256" key="1">
    <source>
        <dbReference type="ARBA" id="ARBA00022603"/>
    </source>
</evidence>